<keyword evidence="1" id="KW-0472">Membrane</keyword>
<reference evidence="2" key="1">
    <citation type="submission" date="2018-05" db="EMBL/GenBank/DDBJ databases">
        <authorList>
            <person name="Lanie J.A."/>
            <person name="Ng W.-L."/>
            <person name="Kazmierczak K.M."/>
            <person name="Andrzejewski T.M."/>
            <person name="Davidsen T.M."/>
            <person name="Wayne K.J."/>
            <person name="Tettelin H."/>
            <person name="Glass J.I."/>
            <person name="Rusch D."/>
            <person name="Podicherti R."/>
            <person name="Tsui H.-C.T."/>
            <person name="Winkler M.E."/>
        </authorList>
    </citation>
    <scope>NUCLEOTIDE SEQUENCE</scope>
</reference>
<feature type="transmembrane region" description="Helical" evidence="1">
    <location>
        <begin position="18"/>
        <end position="39"/>
    </location>
</feature>
<proteinExistence type="predicted"/>
<evidence type="ECO:0008006" key="3">
    <source>
        <dbReference type="Google" id="ProtNLM"/>
    </source>
</evidence>
<keyword evidence="1" id="KW-1133">Transmembrane helix</keyword>
<dbReference type="EMBL" id="UINC01059524">
    <property type="protein sequence ID" value="SVB83035.1"/>
    <property type="molecule type" value="Genomic_DNA"/>
</dbReference>
<dbReference type="AlphaFoldDB" id="A0A382H7C8"/>
<sequence>MAAIPYRPKSDPSSRKKILIISCAGVAVAILISVIYTAFPTSYSTEGYSIMVDPTKEKQSLFVLARVTIQNTGSQPLTNLVVDYGDGDKDFLGKLNPGKVIILSPPGDNSLQYVIVTADGGIHVFKAYREPVAMPGMMGS</sequence>
<accession>A0A382H7C8</accession>
<evidence type="ECO:0000256" key="1">
    <source>
        <dbReference type="SAM" id="Phobius"/>
    </source>
</evidence>
<name>A0A382H7C8_9ZZZZ</name>
<evidence type="ECO:0000313" key="2">
    <source>
        <dbReference type="EMBL" id="SVB83035.1"/>
    </source>
</evidence>
<keyword evidence="1" id="KW-0812">Transmembrane</keyword>
<organism evidence="2">
    <name type="scientific">marine metagenome</name>
    <dbReference type="NCBI Taxonomy" id="408172"/>
    <lineage>
        <taxon>unclassified sequences</taxon>
        <taxon>metagenomes</taxon>
        <taxon>ecological metagenomes</taxon>
    </lineage>
</organism>
<protein>
    <recommendedName>
        <fullName evidence="3">DUF4352 domain-containing protein</fullName>
    </recommendedName>
</protein>
<gene>
    <name evidence="2" type="ORF">METZ01_LOCUS235889</name>
</gene>